<feature type="region of interest" description="Disordered" evidence="1">
    <location>
        <begin position="1"/>
        <end position="20"/>
    </location>
</feature>
<organism evidence="2">
    <name type="scientific">Rhizobium sp. ZPR3</name>
    <dbReference type="NCBI Taxonomy" id="3158967"/>
    <lineage>
        <taxon>Bacteria</taxon>
        <taxon>Pseudomonadati</taxon>
        <taxon>Pseudomonadota</taxon>
        <taxon>Alphaproteobacteria</taxon>
        <taxon>Hyphomicrobiales</taxon>
        <taxon>Rhizobiaceae</taxon>
        <taxon>Rhizobium/Agrobacterium group</taxon>
        <taxon>Rhizobium</taxon>
    </lineage>
</organism>
<sequence length="87" mass="9743">MLPSLERPGPAETAKSLTRSQRDALHAIVFFRRQRKAGKGWLVGDKRLSGKLVERLEMMELVEESFIGGQPTLQLTIVGRAIEAKLQ</sequence>
<geneLocation type="plasmid" evidence="2">
    <name>unnamed4</name>
</geneLocation>
<accession>A0AAU7S657</accession>
<dbReference type="RefSeq" id="WP_349963165.1">
    <property type="nucleotide sequence ID" value="NZ_CP157964.1"/>
</dbReference>
<dbReference type="AlphaFoldDB" id="A0AAU7S657"/>
<keyword evidence="2" id="KW-0614">Plasmid</keyword>
<dbReference type="EMBL" id="CP157964">
    <property type="protein sequence ID" value="XBT97906.1"/>
    <property type="molecule type" value="Genomic_DNA"/>
</dbReference>
<evidence type="ECO:0000313" key="2">
    <source>
        <dbReference type="EMBL" id="XBT97906.1"/>
    </source>
</evidence>
<gene>
    <name evidence="2" type="ORF">ABM479_34985</name>
</gene>
<reference evidence="2" key="1">
    <citation type="submission" date="2024-06" db="EMBL/GenBank/DDBJ databases">
        <authorList>
            <person name="Li T."/>
            <person name="Gao R."/>
        </authorList>
    </citation>
    <scope>NUCLEOTIDE SEQUENCE</scope>
    <source>
        <strain evidence="2">ZPR3</strain>
        <plasmid evidence="2">unnamed4</plasmid>
    </source>
</reference>
<protein>
    <submittedName>
        <fullName evidence="2">Uncharacterized protein</fullName>
    </submittedName>
</protein>
<evidence type="ECO:0000256" key="1">
    <source>
        <dbReference type="SAM" id="MobiDB-lite"/>
    </source>
</evidence>
<name>A0AAU7S657_9HYPH</name>
<proteinExistence type="predicted"/>